<name>A0A5B0S1B7_PUCGR</name>
<evidence type="ECO:0000313" key="2">
    <source>
        <dbReference type="Proteomes" id="UP000325313"/>
    </source>
</evidence>
<dbReference type="AlphaFoldDB" id="A0A5B0S1B7"/>
<gene>
    <name evidence="1" type="ORF">PGTUg99_035094</name>
</gene>
<evidence type="ECO:0000313" key="1">
    <source>
        <dbReference type="EMBL" id="KAA1131667.1"/>
    </source>
</evidence>
<comment type="caution">
    <text evidence="1">The sequence shown here is derived from an EMBL/GenBank/DDBJ whole genome shotgun (WGS) entry which is preliminary data.</text>
</comment>
<sequence>MVDWKISASLLFVCSLFPDNHRCPSPGSSLHTAVNLEGGAGRDVEETYHRLDSLTADDGVAGGYQSEDGQSTKGACKLWTGFMEGRADRPEISLLLPAIPWRLRTVHLQVREPMLDILSKISNCTTGCKKADWRSRIHSWNGNH</sequence>
<organism evidence="1 2">
    <name type="scientific">Puccinia graminis f. sp. tritici</name>
    <dbReference type="NCBI Taxonomy" id="56615"/>
    <lineage>
        <taxon>Eukaryota</taxon>
        <taxon>Fungi</taxon>
        <taxon>Dikarya</taxon>
        <taxon>Basidiomycota</taxon>
        <taxon>Pucciniomycotina</taxon>
        <taxon>Pucciniomycetes</taxon>
        <taxon>Pucciniales</taxon>
        <taxon>Pucciniaceae</taxon>
        <taxon>Puccinia</taxon>
    </lineage>
</organism>
<proteinExistence type="predicted"/>
<accession>A0A5B0S1B7</accession>
<reference evidence="1 2" key="1">
    <citation type="submission" date="2019-05" db="EMBL/GenBank/DDBJ databases">
        <title>Emergence of the Ug99 lineage of the wheat stem rust pathogen through somatic hybridization.</title>
        <authorList>
            <person name="Li F."/>
            <person name="Upadhyaya N.M."/>
            <person name="Sperschneider J."/>
            <person name="Matny O."/>
            <person name="Nguyen-Phuc H."/>
            <person name="Mago R."/>
            <person name="Raley C."/>
            <person name="Miller M.E."/>
            <person name="Silverstein K.A.T."/>
            <person name="Henningsen E."/>
            <person name="Hirsch C.D."/>
            <person name="Visser B."/>
            <person name="Pretorius Z.A."/>
            <person name="Steffenson B.J."/>
            <person name="Schwessinger B."/>
            <person name="Dodds P.N."/>
            <person name="Figueroa M."/>
        </authorList>
    </citation>
    <scope>NUCLEOTIDE SEQUENCE [LARGE SCALE GENOMIC DNA]</scope>
    <source>
        <strain evidence="1 2">Ug99</strain>
    </source>
</reference>
<protein>
    <submittedName>
        <fullName evidence="1">Uncharacterized protein</fullName>
    </submittedName>
</protein>
<dbReference type="EMBL" id="VDEP01000103">
    <property type="protein sequence ID" value="KAA1131667.1"/>
    <property type="molecule type" value="Genomic_DNA"/>
</dbReference>
<dbReference type="Proteomes" id="UP000325313">
    <property type="component" value="Unassembled WGS sequence"/>
</dbReference>